<keyword evidence="5 8" id="KW-0663">Pyridoxal phosphate</keyword>
<dbReference type="PROSITE" id="PS00600">
    <property type="entry name" value="AA_TRANSFER_CLASS_3"/>
    <property type="match status" value="1"/>
</dbReference>
<dbReference type="Gene3D" id="3.90.1150.10">
    <property type="entry name" value="Aspartate Aminotransferase, domain 1"/>
    <property type="match status" value="1"/>
</dbReference>
<comment type="cofactor">
    <cofactor evidence="2 8">
        <name>pyridoxal 5'-phosphate</name>
        <dbReference type="ChEBI" id="CHEBI:597326"/>
    </cofactor>
</comment>
<name>A0ABV4DZA8_9CLOT</name>
<dbReference type="Gene3D" id="3.40.640.10">
    <property type="entry name" value="Type I PLP-dependent aspartate aminotransferase-like (Major domain)"/>
    <property type="match status" value="1"/>
</dbReference>
<keyword evidence="6 8" id="KW-0413">Isomerase</keyword>
<proteinExistence type="inferred from homology"/>
<dbReference type="PANTHER" id="PTHR43713:SF3">
    <property type="entry name" value="GLUTAMATE-1-SEMIALDEHYDE 2,1-AMINOMUTASE 1, CHLOROPLASTIC-RELATED"/>
    <property type="match status" value="1"/>
</dbReference>
<dbReference type="NCBIfam" id="TIGR00713">
    <property type="entry name" value="hemL"/>
    <property type="match status" value="1"/>
</dbReference>
<comment type="subcellular location">
    <subcellularLocation>
        <location evidence="8">Cytoplasm</location>
    </subcellularLocation>
</comment>
<comment type="pathway">
    <text evidence="3">Porphyrin-containing compound metabolism; protoporphyrin-IX biosynthesis; 5-aminolevulinate from L-glutamyl-tRNA(Glu): step 2/2.</text>
</comment>
<dbReference type="InterPro" id="IPR015424">
    <property type="entry name" value="PyrdxlP-dep_Trfase"/>
</dbReference>
<evidence type="ECO:0000256" key="8">
    <source>
        <dbReference type="HAMAP-Rule" id="MF_00375"/>
    </source>
</evidence>
<dbReference type="HAMAP" id="MF_00375">
    <property type="entry name" value="HemL_aminotrans_3"/>
    <property type="match status" value="1"/>
</dbReference>
<dbReference type="Pfam" id="PF00202">
    <property type="entry name" value="Aminotran_3"/>
    <property type="match status" value="1"/>
</dbReference>
<dbReference type="InterPro" id="IPR049704">
    <property type="entry name" value="Aminotrans_3_PPA_site"/>
</dbReference>
<dbReference type="NCBIfam" id="NF000818">
    <property type="entry name" value="PRK00062.1"/>
    <property type="match status" value="1"/>
</dbReference>
<reference evidence="9 10" key="1">
    <citation type="submission" date="2024-08" db="EMBL/GenBank/DDBJ databases">
        <title>Clostridium lapicellarii sp. nov., and Clostridium renhuaiense sp. nov., two species isolated from the mud in a fermentation cellar used for producing sauce-flavour Chinese liquors.</title>
        <authorList>
            <person name="Yang F."/>
            <person name="Wang H."/>
            <person name="Chen L.Q."/>
            <person name="Zhou N."/>
            <person name="Lu J.J."/>
            <person name="Pu X.X."/>
            <person name="Wan B."/>
            <person name="Wang L."/>
            <person name="Liu S.J."/>
        </authorList>
    </citation>
    <scope>NUCLEOTIDE SEQUENCE [LARGE SCALE GENOMIC DNA]</scope>
    <source>
        <strain evidence="9 10">MT-113</strain>
    </source>
</reference>
<comment type="caution">
    <text evidence="9">The sequence shown here is derived from an EMBL/GenBank/DDBJ whole genome shotgun (WGS) entry which is preliminary data.</text>
</comment>
<evidence type="ECO:0000256" key="2">
    <source>
        <dbReference type="ARBA" id="ARBA00001933"/>
    </source>
</evidence>
<dbReference type="CDD" id="cd00610">
    <property type="entry name" value="OAT_like"/>
    <property type="match status" value="1"/>
</dbReference>
<dbReference type="GO" id="GO:0042286">
    <property type="term" value="F:glutamate-1-semialdehyde 2,1-aminomutase activity"/>
    <property type="evidence" value="ECO:0007669"/>
    <property type="project" value="UniProtKB-EC"/>
</dbReference>
<protein>
    <recommendedName>
        <fullName evidence="8">Glutamate-1-semialdehyde 2,1-aminomutase</fullName>
        <shortName evidence="8">GSA</shortName>
        <ecNumber evidence="8">5.4.3.8</ecNumber>
    </recommendedName>
    <alternativeName>
        <fullName evidence="8">Glutamate-1-semialdehyde aminotransferase</fullName>
        <shortName evidence="8">GSA-AT</shortName>
    </alternativeName>
</protein>
<dbReference type="InterPro" id="IPR005814">
    <property type="entry name" value="Aminotrans_3"/>
</dbReference>
<sequence>MKNDDIFNESKLYMPGGVNSPVRAFKDVPMNPPVIKSGKGAYLYDEDGNKYIDFVCSWGPMMLGHCDTDVVKAIRDTCEKAISFGANTKLELELAKYICTTVDNVEMLRMVNSGTEATMSAVRLARGYTGRDKIIKFAGCYHGHFDDFLVEAGSGVMTEGIPGSVGVPESSVKNTLVAQYNDISSVEDIFRQQGSEIAAVIVEPVAGNMGVIPGDEKFLKSLRKLCDEYGSLLIFDEVMSGFRVAYKGAQSIYKIKPDLTTMAKIIGGGLPCGAYGGRKDIMEKLSPVGPVYQAGTMSGNPIVMAAGLTTLKKLHSSPQYYTQIEKLGQKLVDGVRKIARDKDVPVVVNRCGAMFSLFFTKDSKVRNYSDAKKCDTGIFAKYFTHMIKKGIYIAPSQFEAVFLSVKHTEEDIDRFLEAFDSFKI</sequence>
<evidence type="ECO:0000256" key="5">
    <source>
        <dbReference type="ARBA" id="ARBA00022898"/>
    </source>
</evidence>
<dbReference type="PANTHER" id="PTHR43713">
    <property type="entry name" value="GLUTAMATE-1-SEMIALDEHYDE 2,1-AMINOMUTASE"/>
    <property type="match status" value="1"/>
</dbReference>
<evidence type="ECO:0000313" key="9">
    <source>
        <dbReference type="EMBL" id="MEY8764218.1"/>
    </source>
</evidence>
<evidence type="ECO:0000256" key="3">
    <source>
        <dbReference type="ARBA" id="ARBA00004819"/>
    </source>
</evidence>
<keyword evidence="10" id="KW-1185">Reference proteome</keyword>
<comment type="catalytic activity">
    <reaction evidence="1 8">
        <text>(S)-4-amino-5-oxopentanoate = 5-aminolevulinate</text>
        <dbReference type="Rhea" id="RHEA:14265"/>
        <dbReference type="ChEBI" id="CHEBI:57501"/>
        <dbReference type="ChEBI" id="CHEBI:356416"/>
        <dbReference type="EC" id="5.4.3.8"/>
    </reaction>
</comment>
<comment type="similarity">
    <text evidence="4 8">Belongs to the class-III pyridoxal-phosphate-dependent aminotransferase family. HemL subfamily.</text>
</comment>
<accession>A0ABV4DZA8</accession>
<evidence type="ECO:0000256" key="7">
    <source>
        <dbReference type="ARBA" id="ARBA00023244"/>
    </source>
</evidence>
<gene>
    <name evidence="8 9" type="primary">hemL</name>
    <name evidence="9" type="ORF">AB8S09_11300</name>
</gene>
<evidence type="ECO:0000256" key="1">
    <source>
        <dbReference type="ARBA" id="ARBA00001579"/>
    </source>
</evidence>
<evidence type="ECO:0000256" key="4">
    <source>
        <dbReference type="ARBA" id="ARBA00008981"/>
    </source>
</evidence>
<dbReference type="SUPFAM" id="SSF53383">
    <property type="entry name" value="PLP-dependent transferases"/>
    <property type="match status" value="1"/>
</dbReference>
<dbReference type="InterPro" id="IPR004639">
    <property type="entry name" value="4pyrrol_synth_GluAld_NH2Trfase"/>
</dbReference>
<dbReference type="Proteomes" id="UP001565220">
    <property type="component" value="Unassembled WGS sequence"/>
</dbReference>
<organism evidence="9 10">
    <name type="scientific">Clostridium lapidicellarium</name>
    <dbReference type="NCBI Taxonomy" id="3240931"/>
    <lineage>
        <taxon>Bacteria</taxon>
        <taxon>Bacillati</taxon>
        <taxon>Bacillota</taxon>
        <taxon>Clostridia</taxon>
        <taxon>Eubacteriales</taxon>
        <taxon>Clostridiaceae</taxon>
        <taxon>Clostridium</taxon>
    </lineage>
</organism>
<dbReference type="RefSeq" id="WP_294180283.1">
    <property type="nucleotide sequence ID" value="NZ_JBGFFE010000017.1"/>
</dbReference>
<evidence type="ECO:0000313" key="10">
    <source>
        <dbReference type="Proteomes" id="UP001565220"/>
    </source>
</evidence>
<comment type="subunit">
    <text evidence="8">Homodimer.</text>
</comment>
<keyword evidence="8" id="KW-0963">Cytoplasm</keyword>
<feature type="modified residue" description="N6-(pyridoxal phosphate)lysine" evidence="8">
    <location>
        <position position="264"/>
    </location>
</feature>
<dbReference type="InterPro" id="IPR015422">
    <property type="entry name" value="PyrdxlP-dep_Trfase_small"/>
</dbReference>
<dbReference type="EC" id="5.4.3.8" evidence="8"/>
<dbReference type="InterPro" id="IPR015421">
    <property type="entry name" value="PyrdxlP-dep_Trfase_major"/>
</dbReference>
<keyword evidence="7 8" id="KW-0627">Porphyrin biosynthesis</keyword>
<evidence type="ECO:0000256" key="6">
    <source>
        <dbReference type="ARBA" id="ARBA00023235"/>
    </source>
</evidence>
<dbReference type="EMBL" id="JBGFFE010000017">
    <property type="protein sequence ID" value="MEY8764218.1"/>
    <property type="molecule type" value="Genomic_DNA"/>
</dbReference>